<reference evidence="11" key="1">
    <citation type="journal article" date="2019" name="Int. J. Syst. Evol. Microbiol.">
        <title>The Global Catalogue of Microorganisms (GCM) 10K type strain sequencing project: providing services to taxonomists for standard genome sequencing and annotation.</title>
        <authorList>
            <consortium name="The Broad Institute Genomics Platform"/>
            <consortium name="The Broad Institute Genome Sequencing Center for Infectious Disease"/>
            <person name="Wu L."/>
            <person name="Ma J."/>
        </authorList>
    </citation>
    <scope>NUCLEOTIDE SEQUENCE [LARGE SCALE GENOMIC DNA]</scope>
    <source>
        <strain evidence="11">CGMCC 1.10363</strain>
    </source>
</reference>
<evidence type="ECO:0000313" key="11">
    <source>
        <dbReference type="Proteomes" id="UP001595900"/>
    </source>
</evidence>
<feature type="transmembrane region" description="Helical" evidence="8">
    <location>
        <begin position="40"/>
        <end position="65"/>
    </location>
</feature>
<proteinExistence type="predicted"/>
<comment type="catalytic activity">
    <reaction evidence="1">
        <text>ATP + protein L-histidine = ADP + protein N-phospho-L-histidine.</text>
        <dbReference type="EC" id="2.7.13.3"/>
    </reaction>
</comment>
<dbReference type="InterPro" id="IPR005467">
    <property type="entry name" value="His_kinase_dom"/>
</dbReference>
<dbReference type="EC" id="2.7.13.3" evidence="3"/>
<comment type="caution">
    <text evidence="10">The sequence shown here is derived from an EMBL/GenBank/DDBJ whole genome shotgun (WGS) entry which is preliminary data.</text>
</comment>
<dbReference type="InterPro" id="IPR050736">
    <property type="entry name" value="Sensor_HK_Regulatory"/>
</dbReference>
<dbReference type="CDD" id="cd00082">
    <property type="entry name" value="HisKA"/>
    <property type="match status" value="1"/>
</dbReference>
<evidence type="ECO:0000256" key="8">
    <source>
        <dbReference type="SAM" id="Phobius"/>
    </source>
</evidence>
<dbReference type="Gene3D" id="3.30.565.10">
    <property type="entry name" value="Histidine kinase-like ATPase, C-terminal domain"/>
    <property type="match status" value="1"/>
</dbReference>
<evidence type="ECO:0000256" key="4">
    <source>
        <dbReference type="ARBA" id="ARBA00022553"/>
    </source>
</evidence>
<keyword evidence="11" id="KW-1185">Reference proteome</keyword>
<evidence type="ECO:0000256" key="5">
    <source>
        <dbReference type="ARBA" id="ARBA00022679"/>
    </source>
</evidence>
<dbReference type="InterPro" id="IPR003661">
    <property type="entry name" value="HisK_dim/P_dom"/>
</dbReference>
<dbReference type="InterPro" id="IPR036097">
    <property type="entry name" value="HisK_dim/P_sf"/>
</dbReference>
<feature type="domain" description="Histidine kinase" evidence="9">
    <location>
        <begin position="133"/>
        <end position="349"/>
    </location>
</feature>
<gene>
    <name evidence="10" type="ORF">ACFOYW_02235</name>
</gene>
<comment type="subcellular location">
    <subcellularLocation>
        <location evidence="2">Cell membrane</location>
    </subcellularLocation>
</comment>
<evidence type="ECO:0000256" key="2">
    <source>
        <dbReference type="ARBA" id="ARBA00004236"/>
    </source>
</evidence>
<keyword evidence="5" id="KW-0808">Transferase</keyword>
<dbReference type="RefSeq" id="WP_390226983.1">
    <property type="nucleotide sequence ID" value="NZ_JBHSCN010000002.1"/>
</dbReference>
<keyword evidence="7" id="KW-0902">Two-component regulatory system</keyword>
<dbReference type="SMART" id="SM00388">
    <property type="entry name" value="HisKA"/>
    <property type="match status" value="1"/>
</dbReference>
<dbReference type="Pfam" id="PF02518">
    <property type="entry name" value="HATPase_c"/>
    <property type="match status" value="1"/>
</dbReference>
<keyword evidence="4" id="KW-0597">Phosphoprotein</keyword>
<dbReference type="SMART" id="SM00387">
    <property type="entry name" value="HATPase_c"/>
    <property type="match status" value="1"/>
</dbReference>
<keyword evidence="8" id="KW-1133">Transmembrane helix</keyword>
<keyword evidence="8" id="KW-0812">Transmembrane</keyword>
<dbReference type="InterPro" id="IPR004358">
    <property type="entry name" value="Sig_transdc_His_kin-like_C"/>
</dbReference>
<evidence type="ECO:0000256" key="6">
    <source>
        <dbReference type="ARBA" id="ARBA00022777"/>
    </source>
</evidence>
<dbReference type="EMBL" id="JBHSCN010000002">
    <property type="protein sequence ID" value="MFC4242179.1"/>
    <property type="molecule type" value="Genomic_DNA"/>
</dbReference>
<dbReference type="Pfam" id="PF00512">
    <property type="entry name" value="HisKA"/>
    <property type="match status" value="1"/>
</dbReference>
<evidence type="ECO:0000313" key="10">
    <source>
        <dbReference type="EMBL" id="MFC4242179.1"/>
    </source>
</evidence>
<dbReference type="SUPFAM" id="SSF47384">
    <property type="entry name" value="Homodimeric domain of signal transducing histidine kinase"/>
    <property type="match status" value="1"/>
</dbReference>
<keyword evidence="8" id="KW-0472">Membrane</keyword>
<dbReference type="PRINTS" id="PR00344">
    <property type="entry name" value="BCTRLSENSOR"/>
</dbReference>
<dbReference type="InterPro" id="IPR036890">
    <property type="entry name" value="HATPase_C_sf"/>
</dbReference>
<dbReference type="InterPro" id="IPR003594">
    <property type="entry name" value="HATPase_dom"/>
</dbReference>
<evidence type="ECO:0000256" key="3">
    <source>
        <dbReference type="ARBA" id="ARBA00012438"/>
    </source>
</evidence>
<dbReference type="PANTHER" id="PTHR43711:SF32">
    <property type="entry name" value="SENSOR-TYPE HISTIDINE KINASE PRRB"/>
    <property type="match status" value="1"/>
</dbReference>
<dbReference type="SUPFAM" id="SSF55874">
    <property type="entry name" value="ATPase domain of HSP90 chaperone/DNA topoisomerase II/histidine kinase"/>
    <property type="match status" value="1"/>
</dbReference>
<dbReference type="PROSITE" id="PS50109">
    <property type="entry name" value="HIS_KIN"/>
    <property type="match status" value="1"/>
</dbReference>
<evidence type="ECO:0000256" key="7">
    <source>
        <dbReference type="ARBA" id="ARBA00023012"/>
    </source>
</evidence>
<organism evidence="10 11">
    <name type="scientific">Gryllotalpicola reticulitermitis</name>
    <dbReference type="NCBI Taxonomy" id="1184153"/>
    <lineage>
        <taxon>Bacteria</taxon>
        <taxon>Bacillati</taxon>
        <taxon>Actinomycetota</taxon>
        <taxon>Actinomycetes</taxon>
        <taxon>Micrococcales</taxon>
        <taxon>Microbacteriaceae</taxon>
        <taxon>Gryllotalpicola</taxon>
    </lineage>
</organism>
<name>A0ABV8Q311_9MICO</name>
<evidence type="ECO:0000256" key="1">
    <source>
        <dbReference type="ARBA" id="ARBA00000085"/>
    </source>
</evidence>
<sequence>MRRWLSALLDRIGLWVVRRFNGWRVGDPDRQMYLESAARIGVRVAAVSSALVVGMAVVVAAYIAWKASPAQMHAHHGPRYVHIYLDTRDLTIGVIALGSFSVAMACVATWVIAGRAVRPLGEAFQAQRRFVADASHELRTPLAVLSARVQQLQTQLGNPDRREEIAGQVYADTNVLIDIVNDMLEAAAGRAAEVTEASLVAEADGALRDMAVIAEQHDVNLTCEQLPEVRVHLPPIQLRRAIVALIDNAIDHTPSGGHVTVTAGLLGSRLQLRFTDTGRGITGIDLTHIFDRFAHGEPGGRNPRANSRTGYGIGLALVREIAARAGGSVSVERTGANGTVFLLDLPVVRG</sequence>
<dbReference type="PANTHER" id="PTHR43711">
    <property type="entry name" value="TWO-COMPONENT HISTIDINE KINASE"/>
    <property type="match status" value="1"/>
</dbReference>
<dbReference type="Proteomes" id="UP001595900">
    <property type="component" value="Unassembled WGS sequence"/>
</dbReference>
<accession>A0ABV8Q311</accession>
<evidence type="ECO:0000259" key="9">
    <source>
        <dbReference type="PROSITE" id="PS50109"/>
    </source>
</evidence>
<dbReference type="Gene3D" id="1.10.287.130">
    <property type="match status" value="1"/>
</dbReference>
<protein>
    <recommendedName>
        <fullName evidence="3">histidine kinase</fullName>
        <ecNumber evidence="3">2.7.13.3</ecNumber>
    </recommendedName>
</protein>
<dbReference type="GO" id="GO:0016301">
    <property type="term" value="F:kinase activity"/>
    <property type="evidence" value="ECO:0007669"/>
    <property type="project" value="UniProtKB-KW"/>
</dbReference>
<feature type="transmembrane region" description="Helical" evidence="8">
    <location>
        <begin position="90"/>
        <end position="113"/>
    </location>
</feature>
<keyword evidence="6 10" id="KW-0418">Kinase</keyword>